<evidence type="ECO:0000259" key="14">
    <source>
        <dbReference type="PROSITE" id="PS50835"/>
    </source>
</evidence>
<dbReference type="OrthoDB" id="9945628at2759"/>
<dbReference type="InterPro" id="IPR007110">
    <property type="entry name" value="Ig-like_dom"/>
</dbReference>
<evidence type="ECO:0000256" key="3">
    <source>
        <dbReference type="ARBA" id="ARBA00022692"/>
    </source>
</evidence>
<name>A0A9Q0YDV9_HOLLE</name>
<dbReference type="InterPro" id="IPR013783">
    <property type="entry name" value="Ig-like_fold"/>
</dbReference>
<feature type="compositionally biased region" description="Basic and acidic residues" evidence="11">
    <location>
        <begin position="291"/>
        <end position="303"/>
    </location>
</feature>
<dbReference type="InterPro" id="IPR003599">
    <property type="entry name" value="Ig_sub"/>
</dbReference>
<keyword evidence="3 12" id="KW-0812">Transmembrane</keyword>
<feature type="transmembrane region" description="Helical" evidence="12">
    <location>
        <begin position="239"/>
        <end position="262"/>
    </location>
</feature>
<dbReference type="GO" id="GO:0006955">
    <property type="term" value="P:immune response"/>
    <property type="evidence" value="ECO:0007669"/>
    <property type="project" value="TreeGrafter"/>
</dbReference>
<keyword evidence="4 13" id="KW-0732">Signal</keyword>
<evidence type="ECO:0000313" key="16">
    <source>
        <dbReference type="Proteomes" id="UP001152320"/>
    </source>
</evidence>
<dbReference type="SMART" id="SM00409">
    <property type="entry name" value="IG"/>
    <property type="match status" value="1"/>
</dbReference>
<dbReference type="PANTHER" id="PTHR25466:SF9">
    <property type="entry name" value="FIBRONECTIN TYPE-III DOMAIN-CONTAINING PROTEIN"/>
    <property type="match status" value="1"/>
</dbReference>
<evidence type="ECO:0000256" key="5">
    <source>
        <dbReference type="ARBA" id="ARBA00022989"/>
    </source>
</evidence>
<feature type="domain" description="Ig-like" evidence="14">
    <location>
        <begin position="152"/>
        <end position="221"/>
    </location>
</feature>
<dbReference type="PROSITE" id="PS50835">
    <property type="entry name" value="IG_LIKE"/>
    <property type="match status" value="2"/>
</dbReference>
<gene>
    <name evidence="15" type="ORF">HOLleu_43365</name>
</gene>
<keyword evidence="7" id="KW-1015">Disulfide bond</keyword>
<dbReference type="InterPro" id="IPR036179">
    <property type="entry name" value="Ig-like_dom_sf"/>
</dbReference>
<evidence type="ECO:0000256" key="1">
    <source>
        <dbReference type="ARBA" id="ARBA00004251"/>
    </source>
</evidence>
<feature type="chain" id="PRO_5040336738" description="Ig-like domain-containing protein" evidence="13">
    <location>
        <begin position="21"/>
        <end position="331"/>
    </location>
</feature>
<organism evidence="15 16">
    <name type="scientific">Holothuria leucospilota</name>
    <name type="common">Black long sea cucumber</name>
    <name type="synonym">Mertensiothuria leucospilota</name>
    <dbReference type="NCBI Taxonomy" id="206669"/>
    <lineage>
        <taxon>Eukaryota</taxon>
        <taxon>Metazoa</taxon>
        <taxon>Echinodermata</taxon>
        <taxon>Eleutherozoa</taxon>
        <taxon>Echinozoa</taxon>
        <taxon>Holothuroidea</taxon>
        <taxon>Aspidochirotacea</taxon>
        <taxon>Aspidochirotida</taxon>
        <taxon>Holothuriidae</taxon>
        <taxon>Holothuria</taxon>
    </lineage>
</organism>
<dbReference type="SUPFAM" id="SSF48726">
    <property type="entry name" value="Immunoglobulin"/>
    <property type="match status" value="1"/>
</dbReference>
<evidence type="ECO:0000256" key="7">
    <source>
        <dbReference type="ARBA" id="ARBA00023157"/>
    </source>
</evidence>
<comment type="subcellular location">
    <subcellularLocation>
        <location evidence="1">Cell membrane</location>
        <topology evidence="1">Single-pass type I membrane protein</topology>
    </subcellularLocation>
</comment>
<protein>
    <recommendedName>
        <fullName evidence="14">Ig-like domain-containing protein</fullName>
    </recommendedName>
</protein>
<evidence type="ECO:0000256" key="2">
    <source>
        <dbReference type="ARBA" id="ARBA00022475"/>
    </source>
</evidence>
<dbReference type="GO" id="GO:0009897">
    <property type="term" value="C:external side of plasma membrane"/>
    <property type="evidence" value="ECO:0007669"/>
    <property type="project" value="TreeGrafter"/>
</dbReference>
<dbReference type="InterPro" id="IPR051713">
    <property type="entry name" value="T-cell_Activation_Regulation"/>
</dbReference>
<dbReference type="EMBL" id="JAIZAY010000285">
    <property type="protein sequence ID" value="KAJ8018569.1"/>
    <property type="molecule type" value="Genomic_DNA"/>
</dbReference>
<feature type="signal peptide" evidence="13">
    <location>
        <begin position="1"/>
        <end position="20"/>
    </location>
</feature>
<keyword evidence="6 12" id="KW-0472">Membrane</keyword>
<feature type="compositionally biased region" description="Polar residues" evidence="11">
    <location>
        <begin position="304"/>
        <end position="317"/>
    </location>
</feature>
<evidence type="ECO:0000256" key="12">
    <source>
        <dbReference type="SAM" id="Phobius"/>
    </source>
</evidence>
<evidence type="ECO:0000256" key="9">
    <source>
        <dbReference type="ARBA" id="ARBA00023180"/>
    </source>
</evidence>
<keyword evidence="10" id="KW-0393">Immunoglobulin domain</keyword>
<dbReference type="GO" id="GO:0071222">
    <property type="term" value="P:cellular response to lipopolysaccharide"/>
    <property type="evidence" value="ECO:0007669"/>
    <property type="project" value="TreeGrafter"/>
</dbReference>
<feature type="region of interest" description="Disordered" evidence="11">
    <location>
        <begin position="275"/>
        <end position="331"/>
    </location>
</feature>
<reference evidence="15" key="1">
    <citation type="submission" date="2021-10" db="EMBL/GenBank/DDBJ databases">
        <title>Tropical sea cucumber genome reveals ecological adaptation and Cuvierian tubules defense mechanism.</title>
        <authorList>
            <person name="Chen T."/>
        </authorList>
    </citation>
    <scope>NUCLEOTIDE SEQUENCE</scope>
    <source>
        <strain evidence="15">Nanhai2018</strain>
        <tissue evidence="15">Muscle</tissue>
    </source>
</reference>
<evidence type="ECO:0000256" key="4">
    <source>
        <dbReference type="ARBA" id="ARBA00022729"/>
    </source>
</evidence>
<evidence type="ECO:0000256" key="10">
    <source>
        <dbReference type="ARBA" id="ARBA00023319"/>
    </source>
</evidence>
<proteinExistence type="predicted"/>
<accession>A0A9Q0YDV9</accession>
<keyword evidence="9" id="KW-0325">Glycoprotein</keyword>
<comment type="caution">
    <text evidence="15">The sequence shown here is derived from an EMBL/GenBank/DDBJ whole genome shotgun (WGS) entry which is preliminary data.</text>
</comment>
<sequence>MKQNELQLLLAFTCLAFVNATDKPSLDWPVLVFKEGETAYLPCPPQGHANAFFWRKGEWFNVSENIASIVHGIADTTEKYDVLSDGTLVIMEMSVEDEGKYFCRIASEKNECHGSITLYLEVSAEALDIAIEGCTSSSSCAKVLEPSLKFQLTCTANMISESMTLKWYNGSTEIIGNLDVSETFGKKVKMTNVITFMFEDESYLTCEAEGVNIAKSTAAIQLKKKEVFIPVENEATMTLLVPTIALGIICLILTGILICLIVRYRKPDKEQGKVKDAHSVEMSVTGVEQEEDKKEGQNAEKDSLLTSKGKNDPNLTTSEKELQVSHLTYVN</sequence>
<keyword evidence="5 12" id="KW-1133">Transmembrane helix</keyword>
<evidence type="ECO:0000256" key="8">
    <source>
        <dbReference type="ARBA" id="ARBA00023170"/>
    </source>
</evidence>
<dbReference type="Proteomes" id="UP001152320">
    <property type="component" value="Unassembled WGS sequence"/>
</dbReference>
<dbReference type="Gene3D" id="2.60.40.10">
    <property type="entry name" value="Immunoglobulins"/>
    <property type="match status" value="1"/>
</dbReference>
<evidence type="ECO:0000313" key="15">
    <source>
        <dbReference type="EMBL" id="KAJ8018569.1"/>
    </source>
</evidence>
<evidence type="ECO:0000256" key="13">
    <source>
        <dbReference type="SAM" id="SignalP"/>
    </source>
</evidence>
<keyword evidence="2" id="KW-1003">Cell membrane</keyword>
<keyword evidence="16" id="KW-1185">Reference proteome</keyword>
<dbReference type="AlphaFoldDB" id="A0A9Q0YDV9"/>
<evidence type="ECO:0000256" key="11">
    <source>
        <dbReference type="SAM" id="MobiDB-lite"/>
    </source>
</evidence>
<dbReference type="PANTHER" id="PTHR25466">
    <property type="entry name" value="T-LYMPHOCYTE ACTIVATION ANTIGEN"/>
    <property type="match status" value="1"/>
</dbReference>
<evidence type="ECO:0000256" key="6">
    <source>
        <dbReference type="ARBA" id="ARBA00023136"/>
    </source>
</evidence>
<dbReference type="GO" id="GO:0007166">
    <property type="term" value="P:cell surface receptor signaling pathway"/>
    <property type="evidence" value="ECO:0007669"/>
    <property type="project" value="TreeGrafter"/>
</dbReference>
<keyword evidence="8" id="KW-0675">Receptor</keyword>
<feature type="domain" description="Ig-like" evidence="14">
    <location>
        <begin position="24"/>
        <end position="123"/>
    </location>
</feature>